<dbReference type="SUPFAM" id="SSF56954">
    <property type="entry name" value="Outer membrane efflux proteins (OEP)"/>
    <property type="match status" value="1"/>
</dbReference>
<feature type="domain" description="AprE-like long alpha-helical hairpin" evidence="11">
    <location>
        <begin position="89"/>
        <end position="265"/>
    </location>
</feature>
<dbReference type="PANTHER" id="PTHR30386:SF26">
    <property type="entry name" value="TRANSPORT PROTEIN COMB"/>
    <property type="match status" value="1"/>
</dbReference>
<evidence type="ECO:0000256" key="4">
    <source>
        <dbReference type="ARBA" id="ARBA00022475"/>
    </source>
</evidence>
<dbReference type="PANTHER" id="PTHR30386">
    <property type="entry name" value="MEMBRANE FUSION SUBUNIT OF EMRAB-TOLC MULTIDRUG EFFLUX PUMP"/>
    <property type="match status" value="1"/>
</dbReference>
<dbReference type="InterPro" id="IPR058982">
    <property type="entry name" value="Beta-barrel_AprE"/>
</dbReference>
<keyword evidence="3 9" id="KW-0813">Transport</keyword>
<evidence type="ECO:0000256" key="9">
    <source>
        <dbReference type="RuleBase" id="RU365093"/>
    </source>
</evidence>
<evidence type="ECO:0000256" key="6">
    <source>
        <dbReference type="ARBA" id="ARBA00022692"/>
    </source>
</evidence>
<evidence type="ECO:0000256" key="8">
    <source>
        <dbReference type="ARBA" id="ARBA00023136"/>
    </source>
</evidence>
<evidence type="ECO:0000256" key="3">
    <source>
        <dbReference type="ARBA" id="ARBA00022448"/>
    </source>
</evidence>
<sequence>MSVLSKWANLDAPRRLIVISAVGLAILLIWAAFAQVDSITRGTGRVIPSSKAQLVQPAEPAVIEEILVRGGQSVKKGQLLVRLDDAQSASELGQLQTENQRLSVRAERLAQEASGETLGCEEGSICADERNLQQARVAAANARERSLAAAVEQRRRDLREAEATVSSLRESVRLASEQVNMLEPLAGQGIVPRTELLTAQRELTDLRGRLSAAQQAAGRSSAAIRQAQADLNSARLDFRQQALNERSEVNTRIAVNEETIRGAEARQQRNELRAPADGIVNDVQITTEGGFVNAGEKIMQVVPVGDKLLVETRVAPSDIAFIKVGDRANVKVTAYDFSIYGGLNGVVQQVSADSIFDEVEREAYYTVLIETDRAAIERAGQSLPIVPGMICDVEILTGRRTILSYLLKPVSKAFDRALTER</sequence>
<dbReference type="InterPro" id="IPR058781">
    <property type="entry name" value="HH_AprE-like"/>
</dbReference>
<dbReference type="Gene3D" id="2.40.50.100">
    <property type="match status" value="1"/>
</dbReference>
<evidence type="ECO:0000313" key="13">
    <source>
        <dbReference type="EMBL" id="MBD2841209.1"/>
    </source>
</evidence>
<organism evidence="13 14">
    <name type="scientific">Erythrobacter rubeus</name>
    <dbReference type="NCBI Taxonomy" id="2760803"/>
    <lineage>
        <taxon>Bacteria</taxon>
        <taxon>Pseudomonadati</taxon>
        <taxon>Pseudomonadota</taxon>
        <taxon>Alphaproteobacteria</taxon>
        <taxon>Sphingomonadales</taxon>
        <taxon>Erythrobacteraceae</taxon>
        <taxon>Erythrobacter/Porphyrobacter group</taxon>
        <taxon>Erythrobacter</taxon>
    </lineage>
</organism>
<comment type="caution">
    <text evidence="13">The sequence shown here is derived from an EMBL/GenBank/DDBJ whole genome shotgun (WGS) entry which is preliminary data.</text>
</comment>
<keyword evidence="4 9" id="KW-1003">Cell membrane</keyword>
<dbReference type="InterPro" id="IPR010129">
    <property type="entry name" value="T1SS_HlyD"/>
</dbReference>
<keyword evidence="14" id="KW-1185">Reference proteome</keyword>
<dbReference type="EMBL" id="JACXLC010000001">
    <property type="protein sequence ID" value="MBD2841209.1"/>
    <property type="molecule type" value="Genomic_DNA"/>
</dbReference>
<dbReference type="Proteomes" id="UP000635384">
    <property type="component" value="Unassembled WGS sequence"/>
</dbReference>
<dbReference type="Gene3D" id="1.10.287.470">
    <property type="entry name" value="Helix hairpin bin"/>
    <property type="match status" value="1"/>
</dbReference>
<accession>A0ABR8KLD1</accession>
<reference evidence="13 14" key="1">
    <citation type="submission" date="2020-09" db="EMBL/GenBank/DDBJ databases">
        <authorList>
            <person name="Yoon J.-W."/>
        </authorList>
    </citation>
    <scope>NUCLEOTIDE SEQUENCE [LARGE SCALE GENOMIC DNA]</scope>
    <source>
        <strain evidence="13 14">KMU-140</strain>
    </source>
</reference>
<evidence type="ECO:0000256" key="2">
    <source>
        <dbReference type="ARBA" id="ARBA00009477"/>
    </source>
</evidence>
<comment type="similarity">
    <text evidence="2 9">Belongs to the membrane fusion protein (MFP) (TC 8.A.1) family.</text>
</comment>
<dbReference type="SUPFAM" id="SSF111369">
    <property type="entry name" value="HlyD-like secretion proteins"/>
    <property type="match status" value="1"/>
</dbReference>
<keyword evidence="6" id="KW-0812">Transmembrane</keyword>
<feature type="domain" description="AprE-like beta-barrel" evidence="12">
    <location>
        <begin position="308"/>
        <end position="398"/>
    </location>
</feature>
<evidence type="ECO:0000256" key="7">
    <source>
        <dbReference type="ARBA" id="ARBA00022989"/>
    </source>
</evidence>
<evidence type="ECO:0000256" key="10">
    <source>
        <dbReference type="SAM" id="Coils"/>
    </source>
</evidence>
<dbReference type="NCBIfam" id="TIGR01843">
    <property type="entry name" value="type_I_hlyD"/>
    <property type="match status" value="1"/>
</dbReference>
<keyword evidence="7" id="KW-1133">Transmembrane helix</keyword>
<dbReference type="Pfam" id="PF26002">
    <property type="entry name" value="Beta-barrel_AprE"/>
    <property type="match status" value="1"/>
</dbReference>
<evidence type="ECO:0000259" key="12">
    <source>
        <dbReference type="Pfam" id="PF26002"/>
    </source>
</evidence>
<evidence type="ECO:0000256" key="1">
    <source>
        <dbReference type="ARBA" id="ARBA00004377"/>
    </source>
</evidence>
<feature type="coiled-coil region" evidence="10">
    <location>
        <begin position="151"/>
        <end position="216"/>
    </location>
</feature>
<keyword evidence="10" id="KW-0175">Coiled coil</keyword>
<dbReference type="InterPro" id="IPR050739">
    <property type="entry name" value="MFP"/>
</dbReference>
<proteinExistence type="inferred from homology"/>
<protein>
    <recommendedName>
        <fullName evidence="9">Membrane fusion protein (MFP) family protein</fullName>
    </recommendedName>
</protein>
<evidence type="ECO:0000313" key="14">
    <source>
        <dbReference type="Proteomes" id="UP000635384"/>
    </source>
</evidence>
<evidence type="ECO:0000259" key="11">
    <source>
        <dbReference type="Pfam" id="PF25994"/>
    </source>
</evidence>
<dbReference type="PROSITE" id="PS00543">
    <property type="entry name" value="HLYD_FAMILY"/>
    <property type="match status" value="1"/>
</dbReference>
<keyword evidence="5 9" id="KW-0997">Cell inner membrane</keyword>
<name>A0ABR8KLD1_9SPHN</name>
<keyword evidence="8" id="KW-0472">Membrane</keyword>
<dbReference type="RefSeq" id="WP_190786773.1">
    <property type="nucleotide sequence ID" value="NZ_JACXLC010000001.1"/>
</dbReference>
<evidence type="ECO:0000256" key="5">
    <source>
        <dbReference type="ARBA" id="ARBA00022519"/>
    </source>
</evidence>
<gene>
    <name evidence="13" type="ORF">IB285_02945</name>
</gene>
<dbReference type="InterPro" id="IPR006144">
    <property type="entry name" value="Secretion_HlyD_CS"/>
</dbReference>
<dbReference type="Gene3D" id="2.40.30.170">
    <property type="match status" value="1"/>
</dbReference>
<dbReference type="Pfam" id="PF25994">
    <property type="entry name" value="HH_AprE"/>
    <property type="match status" value="1"/>
</dbReference>
<comment type="subcellular location">
    <subcellularLocation>
        <location evidence="1 9">Cell inner membrane</location>
        <topology evidence="1 9">Single-pass membrane protein</topology>
    </subcellularLocation>
</comment>
<dbReference type="PRINTS" id="PR01490">
    <property type="entry name" value="RTXTOXIND"/>
</dbReference>